<feature type="transmembrane region" description="Helical" evidence="6">
    <location>
        <begin position="177"/>
        <end position="198"/>
    </location>
</feature>
<evidence type="ECO:0000256" key="6">
    <source>
        <dbReference type="SAM" id="Phobius"/>
    </source>
</evidence>
<protein>
    <submittedName>
        <fullName evidence="7">Transporter</fullName>
    </submittedName>
</protein>
<dbReference type="SUPFAM" id="SSF103473">
    <property type="entry name" value="MFS general substrate transporter"/>
    <property type="match status" value="1"/>
</dbReference>
<sequence>MAEVTKPASQEDSTMAKSETVVDVVEHNPALDRKLLRKRDMVLIPITGMLYTLLFLDRTNIANARALGIGSPDGLEGALDMPANGYNVALCIFYIPFVLAEIPANLVLNWNRFPPRYLLGGQMLLLGILGMCQGLTQSYGGLLAVRFLMGVFEASLPAGATYLISVYYTKREATLRFAWFFNFALAGPLFSGLLAYAIQKNVDGAGGYQGWRWVFIIEGLMTILTSLPVLLLTPNLPHAAQSWFLRPHERDRLLAHLSASSSPSPSSPSPPSSAIPLRKILLDWRIHTPTLIFFCTDMTAASIASFAPTIVAELGLASSHTVAQLLTMPIWATGIVFTFVLTGLAARWDCRTPFLLLAIASQLGGWSILRAPGATAAGLRYAALFLLAAGTVPQMALLLSWLSANLRGGRQVAVGTAWMTGFGNCANFVAANVFIKGEAPRYVTGATTGLVFTVGGFVLVVGFAAALVRANRKRETERARLVGEEREAFDEVHFRYAL</sequence>
<evidence type="ECO:0000313" key="8">
    <source>
        <dbReference type="Proteomes" id="UP001175001"/>
    </source>
</evidence>
<feature type="transmembrane region" description="Helical" evidence="6">
    <location>
        <begin position="323"/>
        <end position="346"/>
    </location>
</feature>
<feature type="transmembrane region" description="Helical" evidence="6">
    <location>
        <begin position="86"/>
        <end position="108"/>
    </location>
</feature>
<evidence type="ECO:0000313" key="7">
    <source>
        <dbReference type="EMBL" id="KAK0618715.1"/>
    </source>
</evidence>
<keyword evidence="8" id="KW-1185">Reference proteome</keyword>
<evidence type="ECO:0000256" key="2">
    <source>
        <dbReference type="ARBA" id="ARBA00022448"/>
    </source>
</evidence>
<keyword evidence="2" id="KW-0813">Transport</keyword>
<evidence type="ECO:0000256" key="1">
    <source>
        <dbReference type="ARBA" id="ARBA00004141"/>
    </source>
</evidence>
<dbReference type="GO" id="GO:0022857">
    <property type="term" value="F:transmembrane transporter activity"/>
    <property type="evidence" value="ECO:0007669"/>
    <property type="project" value="InterPro"/>
</dbReference>
<dbReference type="PANTHER" id="PTHR43791">
    <property type="entry name" value="PERMEASE-RELATED"/>
    <property type="match status" value="1"/>
</dbReference>
<gene>
    <name evidence="7" type="ORF">DIS24_g11597</name>
</gene>
<keyword evidence="3 6" id="KW-0812">Transmembrane</keyword>
<dbReference type="EMBL" id="JAUJDW010000177">
    <property type="protein sequence ID" value="KAK0618715.1"/>
    <property type="molecule type" value="Genomic_DNA"/>
</dbReference>
<feature type="transmembrane region" description="Helical" evidence="6">
    <location>
        <begin position="117"/>
        <end position="136"/>
    </location>
</feature>
<comment type="subcellular location">
    <subcellularLocation>
        <location evidence="1">Membrane</location>
        <topology evidence="1">Multi-pass membrane protein</topology>
    </subcellularLocation>
</comment>
<comment type="caution">
    <text evidence="7">The sequence shown here is derived from an EMBL/GenBank/DDBJ whole genome shotgun (WGS) entry which is preliminary data.</text>
</comment>
<dbReference type="PANTHER" id="PTHR43791:SF54">
    <property type="entry name" value="MAJOR FACILITATOR SUPERFAMILY (MFS) PROFILE DOMAIN-CONTAINING PROTEIN-RELATED"/>
    <property type="match status" value="1"/>
</dbReference>
<dbReference type="GO" id="GO:0016020">
    <property type="term" value="C:membrane"/>
    <property type="evidence" value="ECO:0007669"/>
    <property type="project" value="UniProtKB-SubCell"/>
</dbReference>
<feature type="transmembrane region" description="Helical" evidence="6">
    <location>
        <begin position="381"/>
        <end position="402"/>
    </location>
</feature>
<feature type="transmembrane region" description="Helical" evidence="6">
    <location>
        <begin position="353"/>
        <end position="369"/>
    </location>
</feature>
<keyword evidence="4 6" id="KW-1133">Transmembrane helix</keyword>
<dbReference type="Proteomes" id="UP001175001">
    <property type="component" value="Unassembled WGS sequence"/>
</dbReference>
<proteinExistence type="predicted"/>
<feature type="transmembrane region" description="Helical" evidence="6">
    <location>
        <begin position="210"/>
        <end position="232"/>
    </location>
</feature>
<reference evidence="7" key="1">
    <citation type="submission" date="2023-06" db="EMBL/GenBank/DDBJ databases">
        <title>Multi-omics analyses reveal the molecular pathogenesis toolkit of Lasiodiplodia hormozganensis, a cross-kingdom pathogen.</title>
        <authorList>
            <person name="Felix C."/>
            <person name="Meneses R."/>
            <person name="Goncalves M.F.M."/>
            <person name="Tilleman L."/>
            <person name="Duarte A.S."/>
            <person name="Jorrin-Novo J.V."/>
            <person name="Van De Peer Y."/>
            <person name="Deforce D."/>
            <person name="Van Nieuwerburgh F."/>
            <person name="Esteves A.C."/>
            <person name="Alves A."/>
        </authorList>
    </citation>
    <scope>NUCLEOTIDE SEQUENCE</scope>
    <source>
        <strain evidence="7">CBS 339.90</strain>
    </source>
</reference>
<organism evidence="7 8">
    <name type="scientific">Lasiodiplodia hormozganensis</name>
    <dbReference type="NCBI Taxonomy" id="869390"/>
    <lineage>
        <taxon>Eukaryota</taxon>
        <taxon>Fungi</taxon>
        <taxon>Dikarya</taxon>
        <taxon>Ascomycota</taxon>
        <taxon>Pezizomycotina</taxon>
        <taxon>Dothideomycetes</taxon>
        <taxon>Dothideomycetes incertae sedis</taxon>
        <taxon>Botryosphaeriales</taxon>
        <taxon>Botryosphaeriaceae</taxon>
        <taxon>Lasiodiplodia</taxon>
    </lineage>
</organism>
<feature type="transmembrane region" description="Helical" evidence="6">
    <location>
        <begin position="41"/>
        <end position="56"/>
    </location>
</feature>
<dbReference type="InterPro" id="IPR011701">
    <property type="entry name" value="MFS"/>
</dbReference>
<evidence type="ECO:0000256" key="5">
    <source>
        <dbReference type="ARBA" id="ARBA00023136"/>
    </source>
</evidence>
<feature type="transmembrane region" description="Helical" evidence="6">
    <location>
        <begin position="142"/>
        <end position="165"/>
    </location>
</feature>
<name>A0AA39WNK3_9PEZI</name>
<evidence type="ECO:0000256" key="3">
    <source>
        <dbReference type="ARBA" id="ARBA00022692"/>
    </source>
</evidence>
<feature type="transmembrane region" description="Helical" evidence="6">
    <location>
        <begin position="414"/>
        <end position="435"/>
    </location>
</feature>
<dbReference type="InterPro" id="IPR036259">
    <property type="entry name" value="MFS_trans_sf"/>
</dbReference>
<keyword evidence="5 6" id="KW-0472">Membrane</keyword>
<evidence type="ECO:0000256" key="4">
    <source>
        <dbReference type="ARBA" id="ARBA00022989"/>
    </source>
</evidence>
<dbReference type="Pfam" id="PF07690">
    <property type="entry name" value="MFS_1"/>
    <property type="match status" value="1"/>
</dbReference>
<dbReference type="Gene3D" id="1.20.1250.20">
    <property type="entry name" value="MFS general substrate transporter like domains"/>
    <property type="match status" value="2"/>
</dbReference>
<dbReference type="AlphaFoldDB" id="A0AA39WNK3"/>
<accession>A0AA39WNK3</accession>
<feature type="transmembrane region" description="Helical" evidence="6">
    <location>
        <begin position="447"/>
        <end position="468"/>
    </location>
</feature>
<feature type="transmembrane region" description="Helical" evidence="6">
    <location>
        <begin position="291"/>
        <end position="311"/>
    </location>
</feature>